<name>A0A9D1TPV8_9BACT</name>
<keyword evidence="1" id="KW-0472">Membrane</keyword>
<comment type="caution">
    <text evidence="2">The sequence shown here is derived from an EMBL/GenBank/DDBJ whole genome shotgun (WGS) entry which is preliminary data.</text>
</comment>
<gene>
    <name evidence="2" type="ORF">H9894_04710</name>
</gene>
<sequence>MLTGMITATVLGPFFTPFFLVVVSRLRTRKKRGQTA</sequence>
<reference evidence="2" key="2">
    <citation type="submission" date="2021-04" db="EMBL/GenBank/DDBJ databases">
        <authorList>
            <person name="Gilroy R."/>
        </authorList>
    </citation>
    <scope>NUCLEOTIDE SEQUENCE</scope>
    <source>
        <strain evidence="2">ChiHecec2B26-446</strain>
    </source>
</reference>
<accession>A0A9D1TPV8</accession>
<organism evidence="2 3">
    <name type="scientific">Candidatus Desulfovibrio intestinipullorum</name>
    <dbReference type="NCBI Taxonomy" id="2838536"/>
    <lineage>
        <taxon>Bacteria</taxon>
        <taxon>Pseudomonadati</taxon>
        <taxon>Thermodesulfobacteriota</taxon>
        <taxon>Desulfovibrionia</taxon>
        <taxon>Desulfovibrionales</taxon>
        <taxon>Desulfovibrionaceae</taxon>
        <taxon>Desulfovibrio</taxon>
    </lineage>
</organism>
<feature type="transmembrane region" description="Helical" evidence="1">
    <location>
        <begin position="6"/>
        <end position="23"/>
    </location>
</feature>
<dbReference type="Proteomes" id="UP000886752">
    <property type="component" value="Unassembled WGS sequence"/>
</dbReference>
<evidence type="ECO:0000313" key="2">
    <source>
        <dbReference type="EMBL" id="HIW00472.1"/>
    </source>
</evidence>
<dbReference type="EMBL" id="DXHV01000051">
    <property type="protein sequence ID" value="HIW00472.1"/>
    <property type="molecule type" value="Genomic_DNA"/>
</dbReference>
<protein>
    <submittedName>
        <fullName evidence="2">Uncharacterized protein</fullName>
    </submittedName>
</protein>
<keyword evidence="1" id="KW-0812">Transmembrane</keyword>
<dbReference type="AlphaFoldDB" id="A0A9D1TPV8"/>
<reference evidence="2" key="1">
    <citation type="journal article" date="2021" name="PeerJ">
        <title>Extensive microbial diversity within the chicken gut microbiome revealed by metagenomics and culture.</title>
        <authorList>
            <person name="Gilroy R."/>
            <person name="Ravi A."/>
            <person name="Getino M."/>
            <person name="Pursley I."/>
            <person name="Horton D.L."/>
            <person name="Alikhan N.F."/>
            <person name="Baker D."/>
            <person name="Gharbi K."/>
            <person name="Hall N."/>
            <person name="Watson M."/>
            <person name="Adriaenssens E.M."/>
            <person name="Foster-Nyarko E."/>
            <person name="Jarju S."/>
            <person name="Secka A."/>
            <person name="Antonio M."/>
            <person name="Oren A."/>
            <person name="Chaudhuri R.R."/>
            <person name="La Ragione R."/>
            <person name="Hildebrand F."/>
            <person name="Pallen M.J."/>
        </authorList>
    </citation>
    <scope>NUCLEOTIDE SEQUENCE</scope>
    <source>
        <strain evidence="2">ChiHecec2B26-446</strain>
    </source>
</reference>
<proteinExistence type="predicted"/>
<evidence type="ECO:0000313" key="3">
    <source>
        <dbReference type="Proteomes" id="UP000886752"/>
    </source>
</evidence>
<evidence type="ECO:0000256" key="1">
    <source>
        <dbReference type="SAM" id="Phobius"/>
    </source>
</evidence>
<keyword evidence="1" id="KW-1133">Transmembrane helix</keyword>